<dbReference type="GO" id="GO:0005737">
    <property type="term" value="C:cytoplasm"/>
    <property type="evidence" value="ECO:0007669"/>
    <property type="project" value="TreeGrafter"/>
</dbReference>
<gene>
    <name evidence="1" type="ORF">D8674_040727</name>
</gene>
<organism evidence="1 2">
    <name type="scientific">Pyrus ussuriensis x Pyrus communis</name>
    <dbReference type="NCBI Taxonomy" id="2448454"/>
    <lineage>
        <taxon>Eukaryota</taxon>
        <taxon>Viridiplantae</taxon>
        <taxon>Streptophyta</taxon>
        <taxon>Embryophyta</taxon>
        <taxon>Tracheophyta</taxon>
        <taxon>Spermatophyta</taxon>
        <taxon>Magnoliopsida</taxon>
        <taxon>eudicotyledons</taxon>
        <taxon>Gunneridae</taxon>
        <taxon>Pentapetalae</taxon>
        <taxon>rosids</taxon>
        <taxon>fabids</taxon>
        <taxon>Rosales</taxon>
        <taxon>Rosaceae</taxon>
        <taxon>Amygdaloideae</taxon>
        <taxon>Maleae</taxon>
        <taxon>Pyrus</taxon>
    </lineage>
</organism>
<protein>
    <submittedName>
        <fullName evidence="1">Glutathione S-transferase omega-like 2</fullName>
    </submittedName>
</protein>
<keyword evidence="1" id="KW-0808">Transferase</keyword>
<evidence type="ECO:0000313" key="1">
    <source>
        <dbReference type="EMBL" id="KAB2620990.1"/>
    </source>
</evidence>
<evidence type="ECO:0000313" key="2">
    <source>
        <dbReference type="Proteomes" id="UP000327157"/>
    </source>
</evidence>
<proteinExistence type="predicted"/>
<dbReference type="OrthoDB" id="2309723at2759"/>
<dbReference type="InterPro" id="IPR016639">
    <property type="entry name" value="GST_Omega/GSH"/>
</dbReference>
<accession>A0A5N5H6I6</accession>
<reference evidence="1 2" key="2">
    <citation type="submission" date="2019-11" db="EMBL/GenBank/DDBJ databases">
        <title>A de novo genome assembly of a pear dwarfing rootstock.</title>
        <authorList>
            <person name="Wang F."/>
            <person name="Wang J."/>
            <person name="Li S."/>
            <person name="Zhang Y."/>
            <person name="Fang M."/>
            <person name="Ma L."/>
            <person name="Zhao Y."/>
            <person name="Jiang S."/>
        </authorList>
    </citation>
    <scope>NUCLEOTIDE SEQUENCE [LARGE SCALE GENOMIC DNA]</scope>
    <source>
        <strain evidence="1">S2</strain>
        <tissue evidence="1">Leaf</tissue>
    </source>
</reference>
<dbReference type="Pfam" id="PF13410">
    <property type="entry name" value="GST_C_2"/>
    <property type="match status" value="1"/>
</dbReference>
<dbReference type="EMBL" id="SMOL01000263">
    <property type="protein sequence ID" value="KAB2620990.1"/>
    <property type="molecule type" value="Genomic_DNA"/>
</dbReference>
<sequence length="133" mass="15326">MLYYHIIQLFNFGLNELAHNSGLDLSPTPMKHKIEKWNSIIFPSSQQANDTVVNKLFDTLDMIEDHLSNGLTLADVCLFTTLIQFDLVYNPFISLAQRCDINMHLTITNGYYKFFISPTGKGKTKAFLRWHLP</sequence>
<keyword evidence="2" id="KW-1185">Reference proteome</keyword>
<name>A0A5N5H6I6_9ROSA</name>
<dbReference type="PANTHER" id="PTHR32419">
    <property type="entry name" value="GLUTATHIONYL-HYDROQUINONE REDUCTASE"/>
    <property type="match status" value="1"/>
</dbReference>
<dbReference type="SUPFAM" id="SSF47616">
    <property type="entry name" value="GST C-terminal domain-like"/>
    <property type="match status" value="1"/>
</dbReference>
<dbReference type="GO" id="GO:0004364">
    <property type="term" value="F:glutathione transferase activity"/>
    <property type="evidence" value="ECO:0007669"/>
    <property type="project" value="InterPro"/>
</dbReference>
<dbReference type="AlphaFoldDB" id="A0A5N5H6I6"/>
<dbReference type="InterPro" id="IPR036282">
    <property type="entry name" value="Glutathione-S-Trfase_C_sf"/>
</dbReference>
<reference evidence="1 2" key="1">
    <citation type="submission" date="2019-09" db="EMBL/GenBank/DDBJ databases">
        <authorList>
            <person name="Ou C."/>
        </authorList>
    </citation>
    <scope>NUCLEOTIDE SEQUENCE [LARGE SCALE GENOMIC DNA]</scope>
    <source>
        <strain evidence="1">S2</strain>
        <tissue evidence="1">Leaf</tissue>
    </source>
</reference>
<dbReference type="Proteomes" id="UP000327157">
    <property type="component" value="Unassembled WGS sequence"/>
</dbReference>
<dbReference type="Gene3D" id="1.20.1050.10">
    <property type="match status" value="1"/>
</dbReference>
<comment type="caution">
    <text evidence="1">The sequence shown here is derived from an EMBL/GenBank/DDBJ whole genome shotgun (WGS) entry which is preliminary data.</text>
</comment>
<dbReference type="PANTHER" id="PTHR32419:SF31">
    <property type="entry name" value="OS02G0814800 PROTEIN"/>
    <property type="match status" value="1"/>
</dbReference>